<dbReference type="EMBL" id="FLUN01000001">
    <property type="protein sequence ID" value="SBW10866.1"/>
    <property type="molecule type" value="Genomic_DNA"/>
</dbReference>
<gene>
    <name evidence="1" type="ORF">KL86CLO1_13086</name>
</gene>
<protein>
    <submittedName>
        <fullName evidence="1">Uncharacterized protein</fullName>
    </submittedName>
</protein>
<proteinExistence type="predicted"/>
<sequence>MNSTIAAMPSPLPSVSYPQAARSISHVSMQIAKVVHYEKSAIPEGEYSAFAVPPGVSYRATNWFSNSILSFKILWYSIQISESDCK</sequence>
<accession>A0A212KGJ9</accession>
<name>A0A212KGJ9_9FIRM</name>
<dbReference type="AlphaFoldDB" id="A0A212KGJ9"/>
<evidence type="ECO:0000313" key="1">
    <source>
        <dbReference type="EMBL" id="SBW10866.1"/>
    </source>
</evidence>
<organism evidence="1">
    <name type="scientific">uncultured Eubacteriales bacterium</name>
    <dbReference type="NCBI Taxonomy" id="172733"/>
    <lineage>
        <taxon>Bacteria</taxon>
        <taxon>Bacillati</taxon>
        <taxon>Bacillota</taxon>
        <taxon>Clostridia</taxon>
        <taxon>Eubacteriales</taxon>
        <taxon>environmental samples</taxon>
    </lineage>
</organism>
<reference evidence="1" key="1">
    <citation type="submission" date="2016-04" db="EMBL/GenBank/DDBJ databases">
        <authorList>
            <person name="Evans L.H."/>
            <person name="Alamgir A."/>
            <person name="Owens N."/>
            <person name="Weber N.D."/>
            <person name="Virtaneva K."/>
            <person name="Barbian K."/>
            <person name="Babar A."/>
            <person name="Rosenke K."/>
        </authorList>
    </citation>
    <scope>NUCLEOTIDE SEQUENCE</scope>
    <source>
        <strain evidence="1">86</strain>
    </source>
</reference>